<dbReference type="AlphaFoldDB" id="A0A0S2TBD8"/>
<evidence type="ECO:0000313" key="3">
    <source>
        <dbReference type="Proteomes" id="UP000055136"/>
    </source>
</evidence>
<name>A0A0S2TBD8_9GAMM</name>
<feature type="compositionally biased region" description="Gly residues" evidence="1">
    <location>
        <begin position="109"/>
        <end position="131"/>
    </location>
</feature>
<feature type="region of interest" description="Disordered" evidence="1">
    <location>
        <begin position="1"/>
        <end position="21"/>
    </location>
</feature>
<keyword evidence="3" id="KW-1185">Reference proteome</keyword>
<accession>A0A0S2TBD8</accession>
<reference evidence="2" key="1">
    <citation type="submission" date="2015-10" db="EMBL/GenBank/DDBJ databases">
        <title>Description of Candidatus Tenderia electrophaga gen. nov, sp. nov., an Uncultivated Electroautotroph from a Biocathode Enrichment.</title>
        <authorList>
            <person name="Eddie B.J."/>
            <person name="Malanoski A.P."/>
            <person name="Wang Z."/>
            <person name="Hall R.J."/>
            <person name="Oh S.D."/>
            <person name="Heiner C."/>
            <person name="Lin B."/>
            <person name="Strycharz-Glaven S.M."/>
        </authorList>
    </citation>
    <scope>NUCLEOTIDE SEQUENCE [LARGE SCALE GENOMIC DNA]</scope>
    <source>
        <strain evidence="2">NRL1</strain>
    </source>
</reference>
<proteinExistence type="predicted"/>
<organism evidence="2 3">
    <name type="scientific">Candidatus Tenderia electrophaga</name>
    <dbReference type="NCBI Taxonomy" id="1748243"/>
    <lineage>
        <taxon>Bacteria</taxon>
        <taxon>Pseudomonadati</taxon>
        <taxon>Pseudomonadota</taxon>
        <taxon>Gammaproteobacteria</taxon>
        <taxon>Candidatus Tenderiales</taxon>
        <taxon>Candidatus Tenderiaceae</taxon>
        <taxon>Candidatus Tenderia</taxon>
    </lineage>
</organism>
<dbReference type="STRING" id="1748243.Tel_04535"/>
<dbReference type="Proteomes" id="UP000055136">
    <property type="component" value="Chromosome"/>
</dbReference>
<protein>
    <recommendedName>
        <fullName evidence="4">Cytoplasmic protein</fullName>
    </recommendedName>
</protein>
<evidence type="ECO:0000256" key="1">
    <source>
        <dbReference type="SAM" id="MobiDB-lite"/>
    </source>
</evidence>
<dbReference type="KEGG" id="tee:Tel_04535"/>
<feature type="region of interest" description="Disordered" evidence="1">
    <location>
        <begin position="106"/>
        <end position="131"/>
    </location>
</feature>
<gene>
    <name evidence="2" type="ORF">Tel_04535</name>
</gene>
<evidence type="ECO:0008006" key="4">
    <source>
        <dbReference type="Google" id="ProtNLM"/>
    </source>
</evidence>
<sequence>MNQETQSASFDGDNLYREENFTDRTVGSIRRMTPVTKDGAEDSSRSVIYVGQTQVMTQVGALPLTFEIEADSLEAAIAGFSAGAQQAFEETMKELDEMRREQASSIVVPGGGGGAGGVPGGGLPGGGKIQI</sequence>
<evidence type="ECO:0000313" key="2">
    <source>
        <dbReference type="EMBL" id="ALP52472.1"/>
    </source>
</evidence>
<dbReference type="EMBL" id="CP013099">
    <property type="protein sequence ID" value="ALP52472.1"/>
    <property type="molecule type" value="Genomic_DNA"/>
</dbReference>